<evidence type="ECO:0000256" key="2">
    <source>
        <dbReference type="ARBA" id="ARBA00006411"/>
    </source>
</evidence>
<keyword evidence="6" id="KW-1185">Reference proteome</keyword>
<comment type="subcellular location">
    <subcellularLocation>
        <location evidence="1">Cytoplasm</location>
    </subcellularLocation>
</comment>
<dbReference type="InterPro" id="IPR025734">
    <property type="entry name" value="EspG"/>
</dbReference>
<evidence type="ECO:0000313" key="6">
    <source>
        <dbReference type="Proteomes" id="UP000465609"/>
    </source>
</evidence>
<evidence type="ECO:0000256" key="3">
    <source>
        <dbReference type="ARBA" id="ARBA00022490"/>
    </source>
</evidence>
<reference evidence="5 6" key="1">
    <citation type="journal article" date="2019" name="Emerg. Microbes Infect.">
        <title>Comprehensive subspecies identification of 175 nontuberculous mycobacteria species based on 7547 genomic profiles.</title>
        <authorList>
            <person name="Matsumoto Y."/>
            <person name="Kinjo T."/>
            <person name="Motooka D."/>
            <person name="Nabeya D."/>
            <person name="Jung N."/>
            <person name="Uechi K."/>
            <person name="Horii T."/>
            <person name="Iida T."/>
            <person name="Fujita J."/>
            <person name="Nakamura S."/>
        </authorList>
    </citation>
    <scope>NUCLEOTIDE SEQUENCE [LARGE SCALE GENOMIC DNA]</scope>
    <source>
        <strain evidence="5 6">JCM 15296</strain>
    </source>
</reference>
<organism evidence="5 6">
    <name type="scientific">Mycolicibacterium aubagnense</name>
    <dbReference type="NCBI Taxonomy" id="319707"/>
    <lineage>
        <taxon>Bacteria</taxon>
        <taxon>Bacillati</taxon>
        <taxon>Actinomycetota</taxon>
        <taxon>Actinomycetes</taxon>
        <taxon>Mycobacteriales</taxon>
        <taxon>Mycobacteriaceae</taxon>
        <taxon>Mycolicibacterium</taxon>
    </lineage>
</organism>
<name>A0ABM7IGH6_9MYCO</name>
<protein>
    <submittedName>
        <fullName evidence="5">ESX-3 secretion-associated protein EspG3</fullName>
    </submittedName>
</protein>
<keyword evidence="4" id="KW-0143">Chaperone</keyword>
<evidence type="ECO:0000256" key="4">
    <source>
        <dbReference type="ARBA" id="ARBA00023186"/>
    </source>
</evidence>
<dbReference type="Proteomes" id="UP000465609">
    <property type="component" value="Chromosome"/>
</dbReference>
<sequence>MGLGPKVSARSVSLSGTEHAETPVSAVELTAEQAWFLADRLGAGGFPWVLAITQPYSEPSAKAAFDADQVTALTRMGVLSADGAVHPAVAHWIRAVCRPRRWLELRWVSGSGAMLRGILARRGDVTVAVLRSEHLLTCTELTVASPDALVPVLTAGLSGRPPARFGEFALPAHIGAKADERLRRGESLDDVMDHLGIPPSAHAVVRAAFAPGRSYVEIVAGDHRDGHRITTDVGVSIVDTTAGRVVVAPVKAADGTWISTFAPGTDLAVTAAVQRLTATLPDGPWFPTANLTRDFEISTGERKEHVPQHVW</sequence>
<dbReference type="Pfam" id="PF14011">
    <property type="entry name" value="ESX-1_EspG"/>
    <property type="match status" value="1"/>
</dbReference>
<evidence type="ECO:0000313" key="5">
    <source>
        <dbReference type="EMBL" id="BBX85891.1"/>
    </source>
</evidence>
<gene>
    <name evidence="5" type="primary">espG3</name>
    <name evidence="5" type="ORF">MAUB_37640</name>
</gene>
<accession>A0ABM7IGH6</accession>
<comment type="similarity">
    <text evidence="2">Belongs to the EspG family.</text>
</comment>
<dbReference type="EMBL" id="AP022577">
    <property type="protein sequence ID" value="BBX85891.1"/>
    <property type="molecule type" value="Genomic_DNA"/>
</dbReference>
<evidence type="ECO:0000256" key="1">
    <source>
        <dbReference type="ARBA" id="ARBA00004496"/>
    </source>
</evidence>
<keyword evidence="3" id="KW-0963">Cytoplasm</keyword>
<proteinExistence type="inferred from homology"/>